<evidence type="ECO:0000313" key="2">
    <source>
        <dbReference type="Proteomes" id="UP000077857"/>
    </source>
</evidence>
<dbReference type="EMBL" id="LUUJ01000132">
    <property type="protein sequence ID" value="OAI10635.1"/>
    <property type="molecule type" value="Genomic_DNA"/>
</dbReference>
<protein>
    <submittedName>
        <fullName evidence="1">Uncharacterized protein</fullName>
    </submittedName>
</protein>
<dbReference type="AlphaFoldDB" id="A0A177MYG7"/>
<name>A0A177MYG7_9GAMM</name>
<dbReference type="RefSeq" id="WP_064042570.1">
    <property type="nucleotide sequence ID" value="NZ_LUUJ01000132.1"/>
</dbReference>
<reference evidence="1 2" key="1">
    <citation type="submission" date="2016-03" db="EMBL/GenBank/DDBJ databases">
        <authorList>
            <person name="Ploux O."/>
        </authorList>
    </citation>
    <scope>NUCLEOTIDE SEQUENCE [LARGE SCALE GENOMIC DNA]</scope>
    <source>
        <strain evidence="1 2">R-45378</strain>
    </source>
</reference>
<dbReference type="OrthoDB" id="9255796at2"/>
<gene>
    <name evidence="1" type="ORF">A1507_21580</name>
</gene>
<comment type="caution">
    <text evidence="1">The sequence shown here is derived from an EMBL/GenBank/DDBJ whole genome shotgun (WGS) entry which is preliminary data.</text>
</comment>
<proteinExistence type="predicted"/>
<sequence length="118" mass="13157">MSNEALQNIQIERQISKLESTATNLDTLSTLASRANRSSEAKALSDQAVDLRVKQFILYRNKDRLQIDTKEWKALVSALELLNHFIDEAIADIKAIKDVQDSAARLISVATKITTMIG</sequence>
<organism evidence="1 2">
    <name type="scientific">Methylomonas koyamae</name>
    <dbReference type="NCBI Taxonomy" id="702114"/>
    <lineage>
        <taxon>Bacteria</taxon>
        <taxon>Pseudomonadati</taxon>
        <taxon>Pseudomonadota</taxon>
        <taxon>Gammaproteobacteria</taxon>
        <taxon>Methylococcales</taxon>
        <taxon>Methylococcaceae</taxon>
        <taxon>Methylomonas</taxon>
    </lineage>
</organism>
<evidence type="ECO:0000313" key="1">
    <source>
        <dbReference type="EMBL" id="OAI10635.1"/>
    </source>
</evidence>
<dbReference type="Proteomes" id="UP000077857">
    <property type="component" value="Unassembled WGS sequence"/>
</dbReference>
<accession>A0A177MYG7</accession>